<dbReference type="OrthoDB" id="9788846at2"/>
<sequence length="169" mass="18000">MANSFRIGGLTALLLAGLTMSPTLSDAQVMGDEAELGRLQSKAEEAIGNDDADGAAMMMGRAALLAAQLGKREAGSKTAFRKSQEALFRSQEHTYRAMALFRRAGGQLPASSGVCGSLALARTSLGHVTELDSSAPQDTRLLEEDTRLRASADTWRQVVDSIIAEYHCL</sequence>
<reference evidence="3" key="1">
    <citation type="submission" date="2018-04" db="EMBL/GenBank/DDBJ databases">
        <authorList>
            <person name="Lucker S."/>
            <person name="Sakoula D."/>
        </authorList>
    </citation>
    <scope>NUCLEOTIDE SEQUENCE [LARGE SCALE GENOMIC DNA]</scope>
</reference>
<feature type="signal peptide" evidence="1">
    <location>
        <begin position="1"/>
        <end position="27"/>
    </location>
</feature>
<evidence type="ECO:0000256" key="1">
    <source>
        <dbReference type="SAM" id="SignalP"/>
    </source>
</evidence>
<gene>
    <name evidence="2" type="ORF">NITLEN_50027</name>
</gene>
<proteinExistence type="predicted"/>
<dbReference type="EMBL" id="OUNR01000018">
    <property type="protein sequence ID" value="SPP65987.1"/>
    <property type="molecule type" value="Genomic_DNA"/>
</dbReference>
<dbReference type="AlphaFoldDB" id="A0A330L9M5"/>
<evidence type="ECO:0000313" key="3">
    <source>
        <dbReference type="Proteomes" id="UP000248168"/>
    </source>
</evidence>
<keyword evidence="1" id="KW-0732">Signal</keyword>
<dbReference type="InParanoid" id="A0A330L9M5"/>
<dbReference type="RefSeq" id="WP_121990215.1">
    <property type="nucleotide sequence ID" value="NZ_OUNR01000018.1"/>
</dbReference>
<name>A0A330L9M5_9BACT</name>
<feature type="chain" id="PRO_5016379939" evidence="1">
    <location>
        <begin position="28"/>
        <end position="169"/>
    </location>
</feature>
<organism evidence="2 3">
    <name type="scientific">Nitrospira lenta</name>
    <dbReference type="NCBI Taxonomy" id="1436998"/>
    <lineage>
        <taxon>Bacteria</taxon>
        <taxon>Pseudomonadati</taxon>
        <taxon>Nitrospirota</taxon>
        <taxon>Nitrospiria</taxon>
        <taxon>Nitrospirales</taxon>
        <taxon>Nitrospiraceae</taxon>
        <taxon>Nitrospira</taxon>
    </lineage>
</organism>
<keyword evidence="3" id="KW-1185">Reference proteome</keyword>
<accession>A0A330L9M5</accession>
<protein>
    <submittedName>
        <fullName evidence="2">Uncharacterized protein</fullName>
    </submittedName>
</protein>
<evidence type="ECO:0000313" key="2">
    <source>
        <dbReference type="EMBL" id="SPP65987.1"/>
    </source>
</evidence>
<dbReference type="Proteomes" id="UP000248168">
    <property type="component" value="Unassembled WGS sequence"/>
</dbReference>